<evidence type="ECO:0000313" key="1">
    <source>
        <dbReference type="EMBL" id="BFM44514.1"/>
    </source>
</evidence>
<dbReference type="AlphaFoldDB" id="A0AAT9H4W8"/>
<gene>
    <name evidence="1" type="ORF">CFS9_31550</name>
</gene>
<reference evidence="1" key="1">
    <citation type="submission" date="2024-05" db="EMBL/GenBank/DDBJ databases">
        <title>Whole-Genome Sequence of CFS9, a Potential Fish Probiotic Isolated from the Body Surface of Silurus asotus.</title>
        <authorList>
            <person name="Kojima M."/>
            <person name="Tobioka K."/>
            <person name="Yokota K."/>
            <person name="Nakatani H."/>
            <person name="Hori K."/>
            <person name="Tamaru Y."/>
            <person name="Okazaki F."/>
        </authorList>
    </citation>
    <scope>NUCLEOTIDE SEQUENCE</scope>
    <source>
        <strain evidence="1">CFS9</strain>
    </source>
</reference>
<sequence length="401" mass="44731">MNKKLLLLLFFLTTLVVQGQTEYGLLIRSTINPKTPGTQTTRYTIEGRRNEGLVFTTRNILPLSQEKVQYDFFYTTNINELYFLALEQKSNGQVNCSKEYTIPYNPAVSTQENFGGCVGNSVAWTIHLTQPVSNNLCADDVVTLTNGWNWQYQYDATGWKPMPSQFQGKRAITFNLKDIGDYDGKSQIFFQAGYQTQFTNTIIYNIIGCSPELAEKKPEATPVKCSNTATGSATLKFKSALKTGNKLLLNLFHANPVAPDTGFISSIYASENEVSNKTYTWNDIASGTYKIKYQAQSISDNGQKVGLSAIVTDAFTIEEKTPLTFWAKAMQPLCSDNKGAIEVHAAGGTTPYYYILDNQTEMINGQPVPKKIEFSGYHQIPITTDGPHTVKIVDKFNCEEQ</sequence>
<proteinExistence type="predicted"/>
<evidence type="ECO:0008006" key="2">
    <source>
        <dbReference type="Google" id="ProtNLM"/>
    </source>
</evidence>
<name>A0AAT9H4W8_9FLAO</name>
<protein>
    <recommendedName>
        <fullName evidence="2">SprB repeat-containing protein</fullName>
    </recommendedName>
</protein>
<dbReference type="EMBL" id="AP031573">
    <property type="protein sequence ID" value="BFM44514.1"/>
    <property type="molecule type" value="Genomic_DNA"/>
</dbReference>
<accession>A0AAT9H4W8</accession>
<organism evidence="1">
    <name type="scientific">Flavobacterium sp. CFS9</name>
    <dbReference type="NCBI Taxonomy" id="3143118"/>
    <lineage>
        <taxon>Bacteria</taxon>
        <taxon>Pseudomonadati</taxon>
        <taxon>Bacteroidota</taxon>
        <taxon>Flavobacteriia</taxon>
        <taxon>Flavobacteriales</taxon>
        <taxon>Flavobacteriaceae</taxon>
        <taxon>Flavobacterium</taxon>
    </lineage>
</organism>
<dbReference type="RefSeq" id="WP_369615623.1">
    <property type="nucleotide sequence ID" value="NZ_AP031573.1"/>
</dbReference>